<accession>A0ACC0DRX3</accession>
<reference evidence="2" key="1">
    <citation type="journal article" date="2018" name="BMC Genomics">
        <title>Genomic insights into host adaptation between the wheat stripe rust pathogen (Puccinia striiformis f. sp. tritici) and the barley stripe rust pathogen (Puccinia striiformis f. sp. hordei).</title>
        <authorList>
            <person name="Xia C."/>
            <person name="Wang M."/>
            <person name="Yin C."/>
            <person name="Cornejo O.E."/>
            <person name="Hulbert S.H."/>
            <person name="Chen X."/>
        </authorList>
    </citation>
    <scope>NUCLEOTIDE SEQUENCE [LARGE SCALE GENOMIC DNA]</scope>
    <source>
        <strain evidence="2">93-210</strain>
    </source>
</reference>
<protein>
    <submittedName>
        <fullName evidence="1">Uncharacterized protein</fullName>
    </submittedName>
</protein>
<dbReference type="EMBL" id="CM045881">
    <property type="protein sequence ID" value="KAI7936975.1"/>
    <property type="molecule type" value="Genomic_DNA"/>
</dbReference>
<evidence type="ECO:0000313" key="2">
    <source>
        <dbReference type="Proteomes" id="UP001060170"/>
    </source>
</evidence>
<name>A0ACC0DRX3_9BASI</name>
<evidence type="ECO:0000313" key="1">
    <source>
        <dbReference type="EMBL" id="KAI7936975.1"/>
    </source>
</evidence>
<proteinExistence type="predicted"/>
<organism evidence="1 2">
    <name type="scientific">Puccinia striiformis f. sp. tritici</name>
    <dbReference type="NCBI Taxonomy" id="168172"/>
    <lineage>
        <taxon>Eukaryota</taxon>
        <taxon>Fungi</taxon>
        <taxon>Dikarya</taxon>
        <taxon>Basidiomycota</taxon>
        <taxon>Pucciniomycotina</taxon>
        <taxon>Pucciniomycetes</taxon>
        <taxon>Pucciniales</taxon>
        <taxon>Pucciniaceae</taxon>
        <taxon>Puccinia</taxon>
    </lineage>
</organism>
<gene>
    <name evidence="1" type="ORF">MJO28_015874</name>
</gene>
<keyword evidence="2" id="KW-1185">Reference proteome</keyword>
<reference evidence="1 2" key="3">
    <citation type="journal article" date="2022" name="Microbiol. Spectr.">
        <title>Folding features and dynamics of 3D genome architecture in plant fungal pathogens.</title>
        <authorList>
            <person name="Xia C."/>
        </authorList>
    </citation>
    <scope>NUCLEOTIDE SEQUENCE [LARGE SCALE GENOMIC DNA]</scope>
    <source>
        <strain evidence="1 2">93-210</strain>
    </source>
</reference>
<reference evidence="2" key="2">
    <citation type="journal article" date="2018" name="Mol. Plant Microbe Interact.">
        <title>Genome sequence resources for the wheat stripe rust pathogen (Puccinia striiformis f. sp. tritici) and the barley stripe rust pathogen (Puccinia striiformis f. sp. hordei).</title>
        <authorList>
            <person name="Xia C."/>
            <person name="Wang M."/>
            <person name="Yin C."/>
            <person name="Cornejo O.E."/>
            <person name="Hulbert S.H."/>
            <person name="Chen X."/>
        </authorList>
    </citation>
    <scope>NUCLEOTIDE SEQUENCE [LARGE SCALE GENOMIC DNA]</scope>
    <source>
        <strain evidence="2">93-210</strain>
    </source>
</reference>
<dbReference type="Proteomes" id="UP001060170">
    <property type="component" value="Chromosome 17"/>
</dbReference>
<feature type="non-terminal residue" evidence="1">
    <location>
        <position position="220"/>
    </location>
</feature>
<comment type="caution">
    <text evidence="1">The sequence shown here is derived from an EMBL/GenBank/DDBJ whole genome shotgun (WGS) entry which is preliminary data.</text>
</comment>
<sequence length="220" mass="24635">MVHRKSCTKHEKLFRTAHKDGESVSTGFIFDPRGTNKVEDKCEWEPYLDTQLPSDCCMNFNSSHDGSIAVCSFSEGRRTASKRGEVPPGSLQASRDGHSLEIGVDVMDPGICPDDDDQASVVDALLQIWTFKESITEAFGCGLRMDLNEISLSSLTNQSDIELDPIKTIEATRQKDFDQNWKFWNVVWTCPTQPGLVKPQSKYILLAAVRSFWPDISSLL</sequence>